<comment type="function">
    <text evidence="3">Catalyzes the stereoinversion of LL-2,6-diaminopimelate (L,L-DAP) to meso-diaminopimelate (meso-DAP), a precursor of L-lysine and an essential component of the bacterial peptidoglycan.</text>
</comment>
<dbReference type="PANTHER" id="PTHR31689:SF0">
    <property type="entry name" value="DIAMINOPIMELATE EPIMERASE"/>
    <property type="match status" value="1"/>
</dbReference>
<feature type="binding site" evidence="3">
    <location>
        <begin position="188"/>
        <end position="189"/>
    </location>
    <ligand>
        <name>substrate</name>
    </ligand>
</feature>
<comment type="subcellular location">
    <subcellularLocation>
        <location evidence="3">Cytoplasm</location>
    </subcellularLocation>
</comment>
<gene>
    <name evidence="3 5" type="primary">dapF</name>
    <name evidence="5" type="ORF">L21SP5_03798</name>
</gene>
<name>A0A0S2I4W5_9BACT</name>
<dbReference type="InterPro" id="IPR001653">
    <property type="entry name" value="DAP_epimerase_DapF"/>
</dbReference>
<feature type="active site" description="Proton acceptor" evidence="3">
    <location>
        <position position="198"/>
    </location>
</feature>
<reference evidence="5 6" key="1">
    <citation type="submission" date="2015-11" db="EMBL/GenBank/DDBJ databases">
        <title>Description and complete genome sequence of a novel strain predominating in hypersaline microbial mats and representing a new family of the Bacteriodetes phylum.</title>
        <authorList>
            <person name="Spring S."/>
            <person name="Bunk B."/>
            <person name="Sproer C."/>
            <person name="Klenk H.-P."/>
        </authorList>
    </citation>
    <scope>NUCLEOTIDE SEQUENCE [LARGE SCALE GENOMIC DNA]</scope>
    <source>
        <strain evidence="5 6">L21-Spi-D4</strain>
    </source>
</reference>
<feature type="active site" description="Proton donor" evidence="3">
    <location>
        <position position="74"/>
    </location>
</feature>
<comment type="catalytic activity">
    <reaction evidence="3">
        <text>(2S,6S)-2,6-diaminopimelate = meso-2,6-diaminopimelate</text>
        <dbReference type="Rhea" id="RHEA:15393"/>
        <dbReference type="ChEBI" id="CHEBI:57609"/>
        <dbReference type="ChEBI" id="CHEBI:57791"/>
        <dbReference type="EC" id="5.1.1.7"/>
    </reaction>
</comment>
<keyword evidence="2 3" id="KW-0413">Isomerase</keyword>
<dbReference type="UniPathway" id="UPA00034">
    <property type="reaction ID" value="UER00025"/>
</dbReference>
<keyword evidence="3" id="KW-0028">Amino-acid biosynthesis</keyword>
<dbReference type="KEGG" id="blq:L21SP5_03798"/>
<feature type="site" description="Could be important to modulate the pK values of the two catalytic cysteine residues" evidence="3">
    <location>
        <position position="188"/>
    </location>
</feature>
<keyword evidence="6" id="KW-1185">Reference proteome</keyword>
<dbReference type="EMBL" id="CP013118">
    <property type="protein sequence ID" value="ALO17391.1"/>
    <property type="molecule type" value="Genomic_DNA"/>
</dbReference>
<feature type="site" description="Could be important to modulate the pK values of the two catalytic cysteine residues" evidence="3">
    <location>
        <position position="139"/>
    </location>
</feature>
<dbReference type="PANTHER" id="PTHR31689">
    <property type="entry name" value="DIAMINOPIMELATE EPIMERASE, CHLOROPLASTIC"/>
    <property type="match status" value="1"/>
</dbReference>
<feature type="binding site" evidence="3">
    <location>
        <position position="65"/>
    </location>
    <ligand>
        <name>substrate</name>
    </ligand>
</feature>
<keyword evidence="3" id="KW-0963">Cytoplasm</keyword>
<comment type="subunit">
    <text evidence="3">Homodimer.</text>
</comment>
<dbReference type="Pfam" id="PF01678">
    <property type="entry name" value="DAP_epimerase"/>
    <property type="match status" value="2"/>
</dbReference>
<dbReference type="EC" id="5.1.1.7" evidence="3 4"/>
<organism evidence="5 6">
    <name type="scientific">Salinivirga cyanobacteriivorans</name>
    <dbReference type="NCBI Taxonomy" id="1307839"/>
    <lineage>
        <taxon>Bacteria</taxon>
        <taxon>Pseudomonadati</taxon>
        <taxon>Bacteroidota</taxon>
        <taxon>Bacteroidia</taxon>
        <taxon>Bacteroidales</taxon>
        <taxon>Salinivirgaceae</taxon>
        <taxon>Salinivirga</taxon>
    </lineage>
</organism>
<dbReference type="Gene3D" id="3.10.310.10">
    <property type="entry name" value="Diaminopimelate Epimerase, Chain A, domain 1"/>
    <property type="match status" value="2"/>
</dbReference>
<dbReference type="STRING" id="1307839.L21SP5_03798"/>
<proteinExistence type="inferred from homology"/>
<comment type="caution">
    <text evidence="3">Lacks conserved residue(s) required for the propagation of feature annotation.</text>
</comment>
<dbReference type="AlphaFoldDB" id="A0A0S2I4W5"/>
<evidence type="ECO:0000256" key="1">
    <source>
        <dbReference type="ARBA" id="ARBA00010219"/>
    </source>
</evidence>
<dbReference type="GO" id="GO:0005829">
    <property type="term" value="C:cytosol"/>
    <property type="evidence" value="ECO:0007669"/>
    <property type="project" value="TreeGrafter"/>
</dbReference>
<dbReference type="PATRIC" id="fig|1307839.3.peg.4057"/>
<dbReference type="NCBIfam" id="TIGR00652">
    <property type="entry name" value="DapF"/>
    <property type="match status" value="1"/>
</dbReference>
<keyword evidence="3" id="KW-0457">Lysine biosynthesis</keyword>
<evidence type="ECO:0000256" key="3">
    <source>
        <dbReference type="HAMAP-Rule" id="MF_00197"/>
    </source>
</evidence>
<sequence>MLQKFHKYHGAGNDFVLIDITENNAIKLTQKDIATICHRRFGVGADGLITLGPSDNSDFKMTYYNSDGLEGTMCGNGGRCAVQFAYDRGMAGKKTTFDAVDGLHKGVITDDEEVNLMMQNIGEIKNTPFGMFADTGSPHLVIEAENLQKLDVKTEGEKLRHDDYFYPDGVNVNYYQIIDNVIHIRTFERGVEAETWACGTGSVATAVIAHHKKQFDSNSIKVQALGGQLTISFEFNGRYENLWLKGPAQKVFEGYDFIK</sequence>
<feature type="binding site" evidence="3">
    <location>
        <position position="13"/>
    </location>
    <ligand>
        <name>substrate</name>
    </ligand>
</feature>
<comment type="similarity">
    <text evidence="1 3">Belongs to the diaminopimelate epimerase family.</text>
</comment>
<dbReference type="RefSeq" id="WP_205627957.1">
    <property type="nucleotide sequence ID" value="NZ_CP013118.1"/>
</dbReference>
<comment type="pathway">
    <text evidence="3">Amino-acid biosynthesis; L-lysine biosynthesis via DAP pathway; DL-2,6-diaminopimelate from LL-2,6-diaminopimelate: step 1/1.</text>
</comment>
<accession>A0A0S2I4W5</accession>
<evidence type="ECO:0000256" key="2">
    <source>
        <dbReference type="ARBA" id="ARBA00023235"/>
    </source>
</evidence>
<protein>
    <recommendedName>
        <fullName evidence="3 4">Diaminopimelate epimerase</fullName>
        <shortName evidence="3">DAP epimerase</shortName>
        <ecNumber evidence="3 4">5.1.1.7</ecNumber>
    </recommendedName>
    <alternativeName>
        <fullName evidence="3">PLP-independent amino acid racemase</fullName>
    </alternativeName>
</protein>
<evidence type="ECO:0000313" key="6">
    <source>
        <dbReference type="Proteomes" id="UP000064893"/>
    </source>
</evidence>
<dbReference type="GO" id="GO:0009089">
    <property type="term" value="P:lysine biosynthetic process via diaminopimelate"/>
    <property type="evidence" value="ECO:0007669"/>
    <property type="project" value="UniProtKB-UniRule"/>
</dbReference>
<evidence type="ECO:0000256" key="4">
    <source>
        <dbReference type="NCBIfam" id="TIGR00652"/>
    </source>
</evidence>
<dbReference type="HAMAP" id="MF_00197">
    <property type="entry name" value="DAP_epimerase"/>
    <property type="match status" value="1"/>
</dbReference>
<feature type="binding site" evidence="3">
    <location>
        <begin position="199"/>
        <end position="200"/>
    </location>
    <ligand>
        <name>substrate</name>
    </ligand>
</feature>
<feature type="binding site" evidence="3">
    <location>
        <position position="171"/>
    </location>
    <ligand>
        <name>substrate</name>
    </ligand>
</feature>
<dbReference type="GO" id="GO:0008837">
    <property type="term" value="F:diaminopimelate epimerase activity"/>
    <property type="evidence" value="ECO:0007669"/>
    <property type="project" value="UniProtKB-UniRule"/>
</dbReference>
<evidence type="ECO:0000313" key="5">
    <source>
        <dbReference type="EMBL" id="ALO17391.1"/>
    </source>
</evidence>
<dbReference type="SUPFAM" id="SSF54506">
    <property type="entry name" value="Diaminopimelate epimerase-like"/>
    <property type="match status" value="2"/>
</dbReference>
<dbReference type="Proteomes" id="UP000064893">
    <property type="component" value="Chromosome"/>
</dbReference>
<feature type="binding site" evidence="3">
    <location>
        <begin position="75"/>
        <end position="76"/>
    </location>
    <ligand>
        <name>substrate</name>
    </ligand>
</feature>